<dbReference type="EMBL" id="MQUR01000062">
    <property type="protein sequence ID" value="OLZ62087.1"/>
    <property type="molecule type" value="Genomic_DNA"/>
</dbReference>
<gene>
    <name evidence="7" type="ORF">AVW11_23750</name>
</gene>
<sequence length="315" mass="32709">MTLRVVVPEESEALPFTVEPGGARVASKEIPERIHRILEGLLDGGAVLAPRGTDGTDDADRAERLAEAVHGKELLEHLRHGVPEGAQSVLDDAFAAPGLAQETPVTRGVWPAALGAAAAAVRAAGLTARHGESSYALVRPPGHHAGPGWYGGYCFLNNAVIAARTLQEEGASRVGILDVDYHLGNGTLACVQGDPTLPFASVHSGRPEDFPYAFEPGPGLFAVGSDPGPEAYLALVRNAVSHLRGQDVEALVVSVGYDVLAGDPHGSWSLAPEAFGPVAALVAEQRLPTVFVQEGGYGLPSLRGAARALALEASR</sequence>
<comment type="cofactor">
    <cofactor evidence="1">
        <name>Zn(2+)</name>
        <dbReference type="ChEBI" id="CHEBI:29105"/>
    </cofactor>
</comment>
<evidence type="ECO:0000256" key="4">
    <source>
        <dbReference type="ARBA" id="ARBA00022801"/>
    </source>
</evidence>
<dbReference type="PRINTS" id="PR01270">
    <property type="entry name" value="HDASUPER"/>
</dbReference>
<dbReference type="Pfam" id="PF00850">
    <property type="entry name" value="Hist_deacetyl"/>
    <property type="match status" value="1"/>
</dbReference>
<keyword evidence="5" id="KW-0862">Zinc</keyword>
<dbReference type="SUPFAM" id="SSF52768">
    <property type="entry name" value="Arginase/deacetylase"/>
    <property type="match status" value="1"/>
</dbReference>
<evidence type="ECO:0000256" key="3">
    <source>
        <dbReference type="ARBA" id="ARBA00022723"/>
    </source>
</evidence>
<dbReference type="InterPro" id="IPR023801">
    <property type="entry name" value="His_deacetylse_dom"/>
</dbReference>
<comment type="caution">
    <text evidence="7">The sequence shown here is derived from an EMBL/GenBank/DDBJ whole genome shotgun (WGS) entry which is preliminary data.</text>
</comment>
<protein>
    <recommendedName>
        <fullName evidence="6">Histone deacetylase domain-containing protein</fullName>
    </recommendedName>
</protein>
<evidence type="ECO:0000313" key="7">
    <source>
        <dbReference type="EMBL" id="OLZ62087.1"/>
    </source>
</evidence>
<feature type="domain" description="Histone deacetylase" evidence="6">
    <location>
        <begin position="29"/>
        <end position="309"/>
    </location>
</feature>
<name>A0ABX3FYE3_9ACTN</name>
<dbReference type="InterPro" id="IPR023696">
    <property type="entry name" value="Ureohydrolase_dom_sf"/>
</dbReference>
<dbReference type="Gene3D" id="3.40.800.20">
    <property type="entry name" value="Histone deacetylase domain"/>
    <property type="match status" value="1"/>
</dbReference>
<accession>A0ABX3FYE3</accession>
<evidence type="ECO:0000259" key="6">
    <source>
        <dbReference type="Pfam" id="PF00850"/>
    </source>
</evidence>
<reference evidence="7 8" key="1">
    <citation type="submission" date="2016-01" db="EMBL/GenBank/DDBJ databases">
        <title>Streptomyces amritsarensis strain MTCC 11845 genome sequencing and assembly.</title>
        <authorList>
            <person name="Sharma D."/>
            <person name="Nair G.R."/>
            <person name="Kaur G."/>
            <person name="Manhas R.K."/>
            <person name="Mayilraj S."/>
        </authorList>
    </citation>
    <scope>NUCLEOTIDE SEQUENCE [LARGE SCALE GENOMIC DNA]</scope>
    <source>
        <strain evidence="7 8">MTCC 11845</strain>
    </source>
</reference>
<keyword evidence="3" id="KW-0479">Metal-binding</keyword>
<organism evidence="7 8">
    <name type="scientific">Streptomyces amritsarensis</name>
    <dbReference type="NCBI Taxonomy" id="681158"/>
    <lineage>
        <taxon>Bacteria</taxon>
        <taxon>Bacillati</taxon>
        <taxon>Actinomycetota</taxon>
        <taxon>Actinomycetes</taxon>
        <taxon>Kitasatosporales</taxon>
        <taxon>Streptomycetaceae</taxon>
        <taxon>Streptomyces</taxon>
    </lineage>
</organism>
<evidence type="ECO:0000313" key="8">
    <source>
        <dbReference type="Proteomes" id="UP000187151"/>
    </source>
</evidence>
<proteinExistence type="inferred from homology"/>
<evidence type="ECO:0000256" key="2">
    <source>
        <dbReference type="ARBA" id="ARBA00005947"/>
    </source>
</evidence>
<dbReference type="InterPro" id="IPR000286">
    <property type="entry name" value="HDACs"/>
</dbReference>
<dbReference type="RefSeq" id="WP_076045794.1">
    <property type="nucleotide sequence ID" value="NZ_MQUR01000062.1"/>
</dbReference>
<dbReference type="PANTHER" id="PTHR10625">
    <property type="entry name" value="HISTONE DEACETYLASE HDAC1-RELATED"/>
    <property type="match status" value="1"/>
</dbReference>
<evidence type="ECO:0000256" key="1">
    <source>
        <dbReference type="ARBA" id="ARBA00001947"/>
    </source>
</evidence>
<evidence type="ECO:0000256" key="5">
    <source>
        <dbReference type="ARBA" id="ARBA00022833"/>
    </source>
</evidence>
<dbReference type="PANTHER" id="PTHR10625:SF17">
    <property type="entry name" value="HISTONE DEACETYLASE 8"/>
    <property type="match status" value="1"/>
</dbReference>
<dbReference type="Proteomes" id="UP000187151">
    <property type="component" value="Unassembled WGS sequence"/>
</dbReference>
<dbReference type="InterPro" id="IPR037138">
    <property type="entry name" value="His_deacetylse_dom_sf"/>
</dbReference>
<keyword evidence="4" id="KW-0378">Hydrolase</keyword>
<keyword evidence="8" id="KW-1185">Reference proteome</keyword>
<comment type="similarity">
    <text evidence="2">Belongs to the histone deacetylase family.</text>
</comment>